<dbReference type="Gene3D" id="1.10.8.10">
    <property type="entry name" value="DNA helicase RuvA subunit, C-terminal domain"/>
    <property type="match status" value="1"/>
</dbReference>
<keyword evidence="2" id="KW-0472">Membrane</keyword>
<dbReference type="CDD" id="cd14360">
    <property type="entry name" value="UBA_NAC_like_bac"/>
    <property type="match status" value="1"/>
</dbReference>
<keyword evidence="1" id="KW-0175">Coiled coil</keyword>
<evidence type="ECO:0000313" key="3">
    <source>
        <dbReference type="EMBL" id="NEU05304.1"/>
    </source>
</evidence>
<evidence type="ECO:0000256" key="2">
    <source>
        <dbReference type="SAM" id="Phobius"/>
    </source>
</evidence>
<dbReference type="EMBL" id="JAAGPU010000018">
    <property type="protein sequence ID" value="NEU05304.1"/>
    <property type="molecule type" value="Genomic_DNA"/>
</dbReference>
<dbReference type="RefSeq" id="WP_010296747.1">
    <property type="nucleotide sequence ID" value="NZ_CABKRL010000004.1"/>
</dbReference>
<comment type="caution">
    <text evidence="3">The sequence shown here is derived from an EMBL/GenBank/DDBJ whole genome shotgun (WGS) entry which is preliminary data.</text>
</comment>
<keyword evidence="2" id="KW-0812">Transmembrane</keyword>
<gene>
    <name evidence="3" type="ORF">G3M99_10655</name>
</gene>
<dbReference type="SUPFAM" id="SSF46934">
    <property type="entry name" value="UBA-like"/>
    <property type="match status" value="1"/>
</dbReference>
<sequence length="179" mass="21194">MDKLKLIDKLREKTNVSYEEAKIALENSGWDILDALLYLEEKGRVKRPSVNIFYTNETRYSEKKEENKKNKENRYESNNNFQGIFEAICKCIDTCNNIFLQIKKKDRIFLKIPLTVIIILLFFAFWMIIPLTIILLFLDIELYIYSKTINADKANRILKNISDNVKIIKEKFKKADRNG</sequence>
<evidence type="ECO:0000313" key="4">
    <source>
        <dbReference type="Proteomes" id="UP000481872"/>
    </source>
</evidence>
<accession>A0A6M0H4W5</accession>
<dbReference type="AlphaFoldDB" id="A0A6M0H4W5"/>
<name>A0A6M0H4W5_9CLOT</name>
<protein>
    <submittedName>
        <fullName evidence="3">Ubiquitin</fullName>
    </submittedName>
</protein>
<dbReference type="InterPro" id="IPR009060">
    <property type="entry name" value="UBA-like_sf"/>
</dbReference>
<feature type="coiled-coil region" evidence="1">
    <location>
        <begin position="151"/>
        <end position="178"/>
    </location>
</feature>
<feature type="transmembrane region" description="Helical" evidence="2">
    <location>
        <begin position="112"/>
        <end position="138"/>
    </location>
</feature>
<proteinExistence type="predicted"/>
<evidence type="ECO:0000256" key="1">
    <source>
        <dbReference type="SAM" id="Coils"/>
    </source>
</evidence>
<reference evidence="3 4" key="1">
    <citation type="submission" date="2020-02" db="EMBL/GenBank/DDBJ databases">
        <title>Genome assembly of a novel Clostridium senegalense strain.</title>
        <authorList>
            <person name="Gupta T.B."/>
            <person name="Jauregui R."/>
            <person name="Maclean P."/>
            <person name="Nawarathana A."/>
            <person name="Brightwell G."/>
        </authorList>
    </citation>
    <scope>NUCLEOTIDE SEQUENCE [LARGE SCALE GENOMIC DNA]</scope>
    <source>
        <strain evidence="3 4">AGRFS4</strain>
    </source>
</reference>
<keyword evidence="4" id="KW-1185">Reference proteome</keyword>
<keyword evidence="2" id="KW-1133">Transmembrane helix</keyword>
<dbReference type="Proteomes" id="UP000481872">
    <property type="component" value="Unassembled WGS sequence"/>
</dbReference>
<organism evidence="3 4">
    <name type="scientific">Clostridium senegalense</name>
    <dbReference type="NCBI Taxonomy" id="1465809"/>
    <lineage>
        <taxon>Bacteria</taxon>
        <taxon>Bacillati</taxon>
        <taxon>Bacillota</taxon>
        <taxon>Clostridia</taxon>
        <taxon>Eubacteriales</taxon>
        <taxon>Clostridiaceae</taxon>
        <taxon>Clostridium</taxon>
    </lineage>
</organism>